<evidence type="ECO:0000313" key="2">
    <source>
        <dbReference type="EMBL" id="SMO65770.1"/>
    </source>
</evidence>
<protein>
    <recommendedName>
        <fullName evidence="1">mRNA interferase</fullName>
        <ecNumber evidence="1">3.1.-.-</ecNumber>
    </recommendedName>
</protein>
<dbReference type="GO" id="GO:0016787">
    <property type="term" value="F:hydrolase activity"/>
    <property type="evidence" value="ECO:0007669"/>
    <property type="project" value="UniProtKB-KW"/>
</dbReference>
<dbReference type="Proteomes" id="UP000315971">
    <property type="component" value="Unassembled WGS sequence"/>
</dbReference>
<keyword evidence="1" id="KW-0378">Hydrolase</keyword>
<dbReference type="EC" id="3.1.-.-" evidence="1"/>
<dbReference type="GO" id="GO:0016075">
    <property type="term" value="P:rRNA catabolic process"/>
    <property type="evidence" value="ECO:0007669"/>
    <property type="project" value="TreeGrafter"/>
</dbReference>
<gene>
    <name evidence="2" type="ORF">SAMN06265350_105168</name>
</gene>
<proteinExistence type="inferred from homology"/>
<accession>A0A521D4F4</accession>
<dbReference type="GO" id="GO:0004521">
    <property type="term" value="F:RNA endonuclease activity"/>
    <property type="evidence" value="ECO:0007669"/>
    <property type="project" value="TreeGrafter"/>
</dbReference>
<dbReference type="InterPro" id="IPR011067">
    <property type="entry name" value="Plasmid_toxin/cell-grow_inhib"/>
</dbReference>
<dbReference type="AlphaFoldDB" id="A0A521D4F4"/>
<evidence type="ECO:0000256" key="1">
    <source>
        <dbReference type="PIRNR" id="PIRNR033490"/>
    </source>
</evidence>
<name>A0A521D4F4_9SPHI</name>
<dbReference type="GO" id="GO:0006402">
    <property type="term" value="P:mRNA catabolic process"/>
    <property type="evidence" value="ECO:0007669"/>
    <property type="project" value="TreeGrafter"/>
</dbReference>
<dbReference type="GO" id="GO:0003677">
    <property type="term" value="F:DNA binding"/>
    <property type="evidence" value="ECO:0007669"/>
    <property type="project" value="InterPro"/>
</dbReference>
<dbReference type="Gene3D" id="2.30.30.110">
    <property type="match status" value="1"/>
</dbReference>
<dbReference type="PANTHER" id="PTHR33988:SF2">
    <property type="entry name" value="ENDORIBONUCLEASE MAZF"/>
    <property type="match status" value="1"/>
</dbReference>
<keyword evidence="3" id="KW-1185">Reference proteome</keyword>
<sequence length="106" mass="11807">MNNLQFKIYWVDLSPTIGSEQNGVRPCVIISNDKVNKHLKTVIIAPLTSTIKNYPTRIDCVVSNKAGQIVLDQIRTVDKVRLKNQIDELDTKTAGAVVNALKILFS</sequence>
<evidence type="ECO:0000313" key="3">
    <source>
        <dbReference type="Proteomes" id="UP000315971"/>
    </source>
</evidence>
<dbReference type="RefSeq" id="WP_142603758.1">
    <property type="nucleotide sequence ID" value="NZ_FXSZ01000005.1"/>
</dbReference>
<reference evidence="2 3" key="1">
    <citation type="submission" date="2017-05" db="EMBL/GenBank/DDBJ databases">
        <authorList>
            <person name="Varghese N."/>
            <person name="Submissions S."/>
        </authorList>
    </citation>
    <scope>NUCLEOTIDE SEQUENCE [LARGE SCALE GENOMIC DNA]</scope>
    <source>
        <strain evidence="2 3">DSM 21342</strain>
    </source>
</reference>
<keyword evidence="1" id="KW-0540">Nuclease</keyword>
<dbReference type="Pfam" id="PF02452">
    <property type="entry name" value="PemK_toxin"/>
    <property type="match status" value="1"/>
</dbReference>
<organism evidence="2 3">
    <name type="scientific">Solitalea koreensis</name>
    <dbReference type="NCBI Taxonomy" id="543615"/>
    <lineage>
        <taxon>Bacteria</taxon>
        <taxon>Pseudomonadati</taxon>
        <taxon>Bacteroidota</taxon>
        <taxon>Sphingobacteriia</taxon>
        <taxon>Sphingobacteriales</taxon>
        <taxon>Sphingobacteriaceae</taxon>
        <taxon>Solitalea</taxon>
    </lineage>
</organism>
<comment type="similarity">
    <text evidence="1">Belongs to the PemK/MazF family.</text>
</comment>
<comment type="function">
    <text evidence="1">Toxic component of a type II toxin-antitoxin (TA) system.</text>
</comment>
<dbReference type="PANTHER" id="PTHR33988">
    <property type="entry name" value="ENDORIBONUCLEASE MAZF-RELATED"/>
    <property type="match status" value="1"/>
</dbReference>
<keyword evidence="1" id="KW-0255">Endonuclease</keyword>
<dbReference type="SUPFAM" id="SSF50118">
    <property type="entry name" value="Cell growth inhibitor/plasmid maintenance toxic component"/>
    <property type="match status" value="1"/>
</dbReference>
<dbReference type="OrthoDB" id="9808744at2"/>
<dbReference type="EMBL" id="FXSZ01000005">
    <property type="protein sequence ID" value="SMO65770.1"/>
    <property type="molecule type" value="Genomic_DNA"/>
</dbReference>
<dbReference type="InterPro" id="IPR003477">
    <property type="entry name" value="PemK-like"/>
</dbReference>
<dbReference type="PIRSF" id="PIRSF033490">
    <property type="entry name" value="MazF"/>
    <property type="match status" value="1"/>
</dbReference>